<evidence type="ECO:0000259" key="13">
    <source>
        <dbReference type="Pfam" id="PF00593"/>
    </source>
</evidence>
<organism evidence="15 16">
    <name type="scientific">Herbaspirillum frisingense</name>
    <dbReference type="NCBI Taxonomy" id="92645"/>
    <lineage>
        <taxon>Bacteria</taxon>
        <taxon>Pseudomonadati</taxon>
        <taxon>Pseudomonadota</taxon>
        <taxon>Betaproteobacteria</taxon>
        <taxon>Burkholderiales</taxon>
        <taxon>Oxalobacteraceae</taxon>
        <taxon>Herbaspirillum</taxon>
    </lineage>
</organism>
<evidence type="ECO:0000256" key="7">
    <source>
        <dbReference type="ARBA" id="ARBA00023136"/>
    </source>
</evidence>
<evidence type="ECO:0000259" key="14">
    <source>
        <dbReference type="Pfam" id="PF07715"/>
    </source>
</evidence>
<dbReference type="Gene3D" id="2.40.170.20">
    <property type="entry name" value="TonB-dependent receptor, beta-barrel domain"/>
    <property type="match status" value="1"/>
</dbReference>
<comment type="subcellular location">
    <subcellularLocation>
        <location evidence="1 10">Cell outer membrane</location>
        <topology evidence="1 10">Multi-pass membrane protein</topology>
    </subcellularLocation>
</comment>
<keyword evidence="16" id="KW-1185">Reference proteome</keyword>
<evidence type="ECO:0000256" key="4">
    <source>
        <dbReference type="ARBA" id="ARBA00022452"/>
    </source>
</evidence>
<evidence type="ECO:0000313" key="16">
    <source>
        <dbReference type="Proteomes" id="UP001260715"/>
    </source>
</evidence>
<reference evidence="15 16" key="1">
    <citation type="submission" date="2023-07" db="EMBL/GenBank/DDBJ databases">
        <title>Sorghum-associated microbial communities from plants grown in Nebraska, USA.</title>
        <authorList>
            <person name="Schachtman D."/>
        </authorList>
    </citation>
    <scope>NUCLEOTIDE SEQUENCE [LARGE SCALE GENOMIC DNA]</scope>
    <source>
        <strain evidence="15 16">596</strain>
    </source>
</reference>
<evidence type="ECO:0000256" key="11">
    <source>
        <dbReference type="RuleBase" id="RU003357"/>
    </source>
</evidence>
<sequence>MSPSLFASAVPASNSHPSLRPLCRAMLMAGMAGFTLCAQAQQAVADQSGALPEVTVSAPQVEQPPTEGSDSYTVKRSRSATKFSLSPRQTPQSVSVVTRARMEDFHLTSINDVFATTPGVTVDRVETDRTYYTSRGFDITNFMFDGIGIPMTYGLMYGDTDMAMFDRVEIVRGANGLTTSTGDPSATINFIRKRPTTDFQASAALSYGSWNTRRLEADISGAVNEAGTVAARMVASHQEGNSYLDRYRPTRDLFYGVVEANLSSSTLLTLGYSYQKVHGKGAMWGALPLSYTDGTATHYGSNTSTSADWSRMDTEQQRVFAELNQDLSAGWQWKSTVGYNEMRTDSALFYVYGTPDKSTGGGLYAYPSLYAGVNRQAYLDSNLSGKYNLLGREHEFNLGVNLSNSRVVDVSNYGRGIGTELFGQQAFDGSFALPVFDDGTDGSRYTDRRRSVYGATRLNLSDRAKLMLGANYTQADASGYAYGEPHALAQSALSPYVGLTVDLDEHFSVYGNYTKIFNPQTRTDAAGAVLAAARGRSYELGVKGEFADGKLNTSLAVFQVDQSNVAEQAGTIGARAYYRGINARSEGIEYEVSGELTRDWQVGAGVVWQRITGDEGKQVRQYVPRRQLRLSTTYRLPQLEKAKIGASLNYQSKSSYDSSNTAYQGGYSVLNLMASYDISKNLTLSASLNNVLNKQYLTTVYWSQSYYAAPVNGTVSLRWEY</sequence>
<proteinExistence type="inferred from homology"/>
<keyword evidence="8 15" id="KW-0675">Receptor</keyword>
<keyword evidence="3 10" id="KW-0813">Transport</keyword>
<dbReference type="CDD" id="cd01347">
    <property type="entry name" value="ligand_gated_channel"/>
    <property type="match status" value="1"/>
</dbReference>
<comment type="similarity">
    <text evidence="2 10 11">Belongs to the TonB-dependent receptor family.</text>
</comment>
<dbReference type="InterPro" id="IPR036942">
    <property type="entry name" value="Beta-barrel_TonB_sf"/>
</dbReference>
<keyword evidence="6 11" id="KW-0798">TonB box</keyword>
<dbReference type="InterPro" id="IPR039426">
    <property type="entry name" value="TonB-dep_rcpt-like"/>
</dbReference>
<dbReference type="InterPro" id="IPR037066">
    <property type="entry name" value="Plug_dom_sf"/>
</dbReference>
<evidence type="ECO:0000256" key="9">
    <source>
        <dbReference type="ARBA" id="ARBA00023237"/>
    </source>
</evidence>
<evidence type="ECO:0000256" key="2">
    <source>
        <dbReference type="ARBA" id="ARBA00009810"/>
    </source>
</evidence>
<dbReference type="Pfam" id="PF07715">
    <property type="entry name" value="Plug"/>
    <property type="match status" value="1"/>
</dbReference>
<dbReference type="NCBIfam" id="TIGR01783">
    <property type="entry name" value="TonB-siderophor"/>
    <property type="match status" value="1"/>
</dbReference>
<dbReference type="InterPro" id="IPR012910">
    <property type="entry name" value="Plug_dom"/>
</dbReference>
<evidence type="ECO:0000256" key="10">
    <source>
        <dbReference type="PROSITE-ProRule" id="PRU01360"/>
    </source>
</evidence>
<name>A0ABU1PB53_9BURK</name>
<comment type="caution">
    <text evidence="15">The sequence shown here is derived from an EMBL/GenBank/DDBJ whole genome shotgun (WGS) entry which is preliminary data.</text>
</comment>
<evidence type="ECO:0000256" key="5">
    <source>
        <dbReference type="ARBA" id="ARBA00022692"/>
    </source>
</evidence>
<evidence type="ECO:0000313" key="15">
    <source>
        <dbReference type="EMBL" id="MDR6582975.1"/>
    </source>
</evidence>
<feature type="compositionally biased region" description="Polar residues" evidence="12">
    <location>
        <begin position="66"/>
        <end position="87"/>
    </location>
</feature>
<gene>
    <name evidence="15" type="ORF">J2W50_001150</name>
</gene>
<dbReference type="InterPro" id="IPR010105">
    <property type="entry name" value="TonB_sidphr_rcpt"/>
</dbReference>
<dbReference type="Gene3D" id="2.170.130.10">
    <property type="entry name" value="TonB-dependent receptor, plug domain"/>
    <property type="match status" value="1"/>
</dbReference>
<protein>
    <submittedName>
        <fullName evidence="15">Outer membrane receptor for ferric coprogen and ferric-rhodotorulic acid</fullName>
    </submittedName>
</protein>
<keyword evidence="4 10" id="KW-1134">Transmembrane beta strand</keyword>
<dbReference type="SUPFAM" id="SSF56935">
    <property type="entry name" value="Porins"/>
    <property type="match status" value="1"/>
</dbReference>
<dbReference type="PANTHER" id="PTHR32552">
    <property type="entry name" value="FERRICHROME IRON RECEPTOR-RELATED"/>
    <property type="match status" value="1"/>
</dbReference>
<dbReference type="Proteomes" id="UP001260715">
    <property type="component" value="Unassembled WGS sequence"/>
</dbReference>
<dbReference type="RefSeq" id="WP_233207527.1">
    <property type="nucleotide sequence ID" value="NZ_JAVDSJ010000001.1"/>
</dbReference>
<evidence type="ECO:0000256" key="6">
    <source>
        <dbReference type="ARBA" id="ARBA00023077"/>
    </source>
</evidence>
<dbReference type="Pfam" id="PF00593">
    <property type="entry name" value="TonB_dep_Rec_b-barrel"/>
    <property type="match status" value="1"/>
</dbReference>
<evidence type="ECO:0000256" key="1">
    <source>
        <dbReference type="ARBA" id="ARBA00004571"/>
    </source>
</evidence>
<keyword evidence="9 10" id="KW-0998">Cell outer membrane</keyword>
<feature type="region of interest" description="Disordered" evidence="12">
    <location>
        <begin position="56"/>
        <end position="87"/>
    </location>
</feature>
<dbReference type="PROSITE" id="PS52016">
    <property type="entry name" value="TONB_DEPENDENT_REC_3"/>
    <property type="match status" value="1"/>
</dbReference>
<keyword evidence="5 10" id="KW-0812">Transmembrane</keyword>
<evidence type="ECO:0000256" key="12">
    <source>
        <dbReference type="SAM" id="MobiDB-lite"/>
    </source>
</evidence>
<keyword evidence="7 10" id="KW-0472">Membrane</keyword>
<dbReference type="PANTHER" id="PTHR32552:SF74">
    <property type="entry name" value="HYDROXAMATE SIDEROPHORE RECEPTOR FHUE"/>
    <property type="match status" value="1"/>
</dbReference>
<feature type="domain" description="TonB-dependent receptor plug" evidence="14">
    <location>
        <begin position="87"/>
        <end position="184"/>
    </location>
</feature>
<evidence type="ECO:0000256" key="8">
    <source>
        <dbReference type="ARBA" id="ARBA00023170"/>
    </source>
</evidence>
<evidence type="ECO:0000256" key="3">
    <source>
        <dbReference type="ARBA" id="ARBA00022448"/>
    </source>
</evidence>
<accession>A0ABU1PB53</accession>
<feature type="domain" description="TonB-dependent receptor-like beta-barrel" evidence="13">
    <location>
        <begin position="290"/>
        <end position="691"/>
    </location>
</feature>
<dbReference type="InterPro" id="IPR000531">
    <property type="entry name" value="Beta-barrel_TonB"/>
</dbReference>
<dbReference type="EMBL" id="JAVDSJ010000001">
    <property type="protein sequence ID" value="MDR6582975.1"/>
    <property type="molecule type" value="Genomic_DNA"/>
</dbReference>